<accession>A0A8X8YCR4</accession>
<protein>
    <recommendedName>
        <fullName evidence="1">Retrovirus-related Pol polyprotein from transposon TNT 1-94-like beta-barrel domain-containing protein</fullName>
    </recommendedName>
</protein>
<dbReference type="Proteomes" id="UP000298416">
    <property type="component" value="Unassembled WGS sequence"/>
</dbReference>
<dbReference type="PANTHER" id="PTHR47592">
    <property type="entry name" value="PBF68 PROTEIN"/>
    <property type="match status" value="1"/>
</dbReference>
<name>A0A8X8YCR4_SALSN</name>
<proteinExistence type="predicted"/>
<keyword evidence="3" id="KW-1185">Reference proteome</keyword>
<gene>
    <name evidence="2" type="ORF">SASPL_108692</name>
</gene>
<evidence type="ECO:0000259" key="1">
    <source>
        <dbReference type="Pfam" id="PF22936"/>
    </source>
</evidence>
<reference evidence="2" key="1">
    <citation type="submission" date="2018-01" db="EMBL/GenBank/DDBJ databases">
        <authorList>
            <person name="Mao J.F."/>
        </authorList>
    </citation>
    <scope>NUCLEOTIDE SEQUENCE</scope>
    <source>
        <strain evidence="2">Huo1</strain>
        <tissue evidence="2">Leaf</tissue>
    </source>
</reference>
<reference evidence="2" key="2">
    <citation type="submission" date="2020-08" db="EMBL/GenBank/DDBJ databases">
        <title>Plant Genome Project.</title>
        <authorList>
            <person name="Zhang R.-G."/>
        </authorList>
    </citation>
    <scope>NUCLEOTIDE SEQUENCE</scope>
    <source>
        <strain evidence="2">Huo1</strain>
        <tissue evidence="2">Leaf</tissue>
    </source>
</reference>
<feature type="domain" description="Retrovirus-related Pol polyprotein from transposon TNT 1-94-like beta-barrel" evidence="1">
    <location>
        <begin position="109"/>
        <end position="188"/>
    </location>
</feature>
<comment type="caution">
    <text evidence="2">The sequence shown here is derived from an EMBL/GenBank/DDBJ whole genome shotgun (WGS) entry which is preliminary data.</text>
</comment>
<dbReference type="InterPro" id="IPR054722">
    <property type="entry name" value="PolX-like_BBD"/>
</dbReference>
<dbReference type="EMBL" id="PNBA02000003">
    <property type="protein sequence ID" value="KAG6430620.1"/>
    <property type="molecule type" value="Genomic_DNA"/>
</dbReference>
<dbReference type="PANTHER" id="PTHR47592:SF27">
    <property type="entry name" value="OS08G0421700 PROTEIN"/>
    <property type="match status" value="1"/>
</dbReference>
<evidence type="ECO:0000313" key="2">
    <source>
        <dbReference type="EMBL" id="KAG6430620.1"/>
    </source>
</evidence>
<dbReference type="AlphaFoldDB" id="A0A8X8YCR4"/>
<organism evidence="2">
    <name type="scientific">Salvia splendens</name>
    <name type="common">Scarlet sage</name>
    <dbReference type="NCBI Taxonomy" id="180675"/>
    <lineage>
        <taxon>Eukaryota</taxon>
        <taxon>Viridiplantae</taxon>
        <taxon>Streptophyta</taxon>
        <taxon>Embryophyta</taxon>
        <taxon>Tracheophyta</taxon>
        <taxon>Spermatophyta</taxon>
        <taxon>Magnoliopsida</taxon>
        <taxon>eudicotyledons</taxon>
        <taxon>Gunneridae</taxon>
        <taxon>Pentapetalae</taxon>
        <taxon>asterids</taxon>
        <taxon>lamiids</taxon>
        <taxon>Lamiales</taxon>
        <taxon>Lamiaceae</taxon>
        <taxon>Nepetoideae</taxon>
        <taxon>Mentheae</taxon>
        <taxon>Salviinae</taxon>
        <taxon>Salvia</taxon>
        <taxon>Salvia subgen. Calosphace</taxon>
        <taxon>core Calosphace</taxon>
    </lineage>
</organism>
<evidence type="ECO:0000313" key="3">
    <source>
        <dbReference type="Proteomes" id="UP000298416"/>
    </source>
</evidence>
<dbReference type="Pfam" id="PF22936">
    <property type="entry name" value="Pol_BBD"/>
    <property type="match status" value="1"/>
</dbReference>
<sequence length="231" mass="26331">MEDDEEWTNLHEKAHSTIMLCLSDDVIIKVVDQETAATLWTKLEQQVAPEATFVLITHAGRMFDLLFTSERIVNRQRVQQQKIEHRDYLLRKEELALVADEQPYCNDVWILDSGASYHLYPHKEYFTTYELIDGGNVTMANSVVCKVVGIGSVKIRTHDGVFCTLNDVMHVPQMTKNQISLSTFDSKGLSFKGSIVENPTDIASSEVATKDMTKLWHMRLGHMGEHGMRIM</sequence>